<keyword evidence="1" id="KW-0812">Transmembrane</keyword>
<gene>
    <name evidence="3" type="ORF">COU07_00220</name>
</gene>
<comment type="caution">
    <text evidence="3">The sequence shown here is derived from an EMBL/GenBank/DDBJ whole genome shotgun (WGS) entry which is preliminary data.</text>
</comment>
<name>A0A2H0USC8_9BACT</name>
<keyword evidence="1" id="KW-1133">Transmembrane helix</keyword>
<feature type="domain" description="DUF8128" evidence="2">
    <location>
        <begin position="47"/>
        <end position="391"/>
    </location>
</feature>
<feature type="transmembrane region" description="Helical" evidence="1">
    <location>
        <begin position="12"/>
        <end position="30"/>
    </location>
</feature>
<evidence type="ECO:0000259" key="2">
    <source>
        <dbReference type="Pfam" id="PF26449"/>
    </source>
</evidence>
<dbReference type="Proteomes" id="UP000231157">
    <property type="component" value="Unassembled WGS sequence"/>
</dbReference>
<organism evidence="3 4">
    <name type="scientific">Candidatus Harrisonbacteria bacterium CG10_big_fil_rev_8_21_14_0_10_40_38</name>
    <dbReference type="NCBI Taxonomy" id="1974583"/>
    <lineage>
        <taxon>Bacteria</taxon>
        <taxon>Candidatus Harrisoniibacteriota</taxon>
    </lineage>
</organism>
<dbReference type="EMBL" id="PFAZ01000001">
    <property type="protein sequence ID" value="PIR89312.1"/>
    <property type="molecule type" value="Genomic_DNA"/>
</dbReference>
<reference evidence="4" key="1">
    <citation type="submission" date="2017-09" db="EMBL/GenBank/DDBJ databases">
        <title>Depth-based differentiation of microbial function through sediment-hosted aquifers and enrichment of novel symbionts in the deep terrestrial subsurface.</title>
        <authorList>
            <person name="Probst A.J."/>
            <person name="Ladd B."/>
            <person name="Jarett J.K."/>
            <person name="Geller-Mcgrath D.E."/>
            <person name="Sieber C.M.K."/>
            <person name="Emerson J.B."/>
            <person name="Anantharaman K."/>
            <person name="Thomas B.C."/>
            <person name="Malmstrom R."/>
            <person name="Stieglmeier M."/>
            <person name="Klingl A."/>
            <person name="Woyke T."/>
            <person name="Ryan C.M."/>
            <person name="Banfield J.F."/>
        </authorList>
    </citation>
    <scope>NUCLEOTIDE SEQUENCE [LARGE SCALE GENOMIC DNA]</scope>
</reference>
<dbReference type="InterPro" id="IPR058441">
    <property type="entry name" value="DUF8128"/>
</dbReference>
<evidence type="ECO:0000256" key="1">
    <source>
        <dbReference type="SAM" id="Phobius"/>
    </source>
</evidence>
<dbReference type="AlphaFoldDB" id="A0A2H0USC8"/>
<keyword evidence="1" id="KW-0472">Membrane</keyword>
<evidence type="ECO:0000313" key="3">
    <source>
        <dbReference type="EMBL" id="PIR89312.1"/>
    </source>
</evidence>
<accession>A0A2H0USC8</accession>
<evidence type="ECO:0000313" key="4">
    <source>
        <dbReference type="Proteomes" id="UP000231157"/>
    </source>
</evidence>
<dbReference type="Pfam" id="PF26449">
    <property type="entry name" value="DUF8128"/>
    <property type="match status" value="1"/>
</dbReference>
<proteinExistence type="predicted"/>
<protein>
    <recommendedName>
        <fullName evidence="2">DUF8128 domain-containing protein</fullName>
    </recommendedName>
</protein>
<sequence>MQPGVWESIKEVFSAIWWLIVPLALGFFLWEQWLSYIKRKFVIETKQVLLEIKIPREVQKTPKAMEQVFSAFRAMYSFGFNWKQKYIKGEVELWLSLEMVGTAQGIFFYIRTPESHRNLIESAIFAQYPEVEIQKVDDYVEEIGMTLPNEAFDLWGAEFTLARDNPYPIKTYPMFEEKIEEAQLDPLSQIMEVMSRLQGGERIMIQILVKPIGDELAKEGEKLRDKIADRKKPIPDPSTAPIGNFFKDLATAPFKQPEVQEKKKEERGNLLMLTPGERSTLEAIEKKSGKLAFETLVRFVFVDDRKSFTRSHISAVMGAMHQFNTNDLNSFKPNKDTLTAIRKGFFKDQRTYLRKRKLWDKFKFRRFSPKGSYLNTEELATIFHIPSFAVKAPLLRHVPSKKGEPPAGLPIEE</sequence>